<accession>A0AAV2Z673</accession>
<dbReference type="Gene3D" id="3.40.33.10">
    <property type="entry name" value="CAP"/>
    <property type="match status" value="1"/>
</dbReference>
<name>A0AAV2Z673_9STRA</name>
<evidence type="ECO:0000313" key="4">
    <source>
        <dbReference type="EMBL" id="DBA00942.1"/>
    </source>
</evidence>
<reference evidence="4" key="2">
    <citation type="journal article" date="2023" name="Microbiol Resour">
        <title>Decontamination and Annotation of the Draft Genome Sequence of the Oomycete Lagenidium giganteum ARSEF 373.</title>
        <authorList>
            <person name="Morgan W.R."/>
            <person name="Tartar A."/>
        </authorList>
    </citation>
    <scope>NUCLEOTIDE SEQUENCE</scope>
    <source>
        <strain evidence="4">ARSEF 373</strain>
    </source>
</reference>
<dbReference type="InterPro" id="IPR014044">
    <property type="entry name" value="CAP_dom"/>
</dbReference>
<feature type="region of interest" description="Disordered" evidence="1">
    <location>
        <begin position="225"/>
        <end position="244"/>
    </location>
</feature>
<dbReference type="Pfam" id="PF00188">
    <property type="entry name" value="CAP"/>
    <property type="match status" value="1"/>
</dbReference>
<evidence type="ECO:0000313" key="5">
    <source>
        <dbReference type="Proteomes" id="UP001146120"/>
    </source>
</evidence>
<feature type="compositionally biased region" description="Polar residues" evidence="1">
    <location>
        <begin position="369"/>
        <end position="404"/>
    </location>
</feature>
<feature type="chain" id="PRO_5043371332" description="SCP domain-containing protein" evidence="2">
    <location>
        <begin position="18"/>
        <end position="413"/>
    </location>
</feature>
<feature type="compositionally biased region" description="Basic and acidic residues" evidence="1">
    <location>
        <begin position="23"/>
        <end position="33"/>
    </location>
</feature>
<dbReference type="InterPro" id="IPR001283">
    <property type="entry name" value="CRISP-related"/>
</dbReference>
<gene>
    <name evidence="4" type="ORF">N0F65_006142</name>
</gene>
<feature type="compositionally biased region" description="Polar residues" evidence="1">
    <location>
        <begin position="346"/>
        <end position="359"/>
    </location>
</feature>
<evidence type="ECO:0000256" key="2">
    <source>
        <dbReference type="SAM" id="SignalP"/>
    </source>
</evidence>
<keyword evidence="2" id="KW-0732">Signal</keyword>
<dbReference type="PRINTS" id="PR00837">
    <property type="entry name" value="V5TPXLIKE"/>
</dbReference>
<dbReference type="InterPro" id="IPR035940">
    <property type="entry name" value="CAP_sf"/>
</dbReference>
<proteinExistence type="predicted"/>
<feature type="domain" description="SCP" evidence="3">
    <location>
        <begin position="51"/>
        <end position="187"/>
    </location>
</feature>
<dbReference type="Proteomes" id="UP001146120">
    <property type="component" value="Unassembled WGS sequence"/>
</dbReference>
<reference evidence="4" key="1">
    <citation type="submission" date="2022-11" db="EMBL/GenBank/DDBJ databases">
        <authorList>
            <person name="Morgan W.R."/>
            <person name="Tartar A."/>
        </authorList>
    </citation>
    <scope>NUCLEOTIDE SEQUENCE</scope>
    <source>
        <strain evidence="4">ARSEF 373</strain>
    </source>
</reference>
<organism evidence="4 5">
    <name type="scientific">Lagenidium giganteum</name>
    <dbReference type="NCBI Taxonomy" id="4803"/>
    <lineage>
        <taxon>Eukaryota</taxon>
        <taxon>Sar</taxon>
        <taxon>Stramenopiles</taxon>
        <taxon>Oomycota</taxon>
        <taxon>Peronosporomycetes</taxon>
        <taxon>Pythiales</taxon>
        <taxon>Pythiaceae</taxon>
    </lineage>
</organism>
<feature type="region of interest" description="Disordered" evidence="1">
    <location>
        <begin position="324"/>
        <end position="413"/>
    </location>
</feature>
<protein>
    <recommendedName>
        <fullName evidence="3">SCP domain-containing protein</fullName>
    </recommendedName>
</protein>
<sequence length="413" mass="44662">MKIFVVACTSLLAQTQASLSGGKGEHSETDGVDGKPQVTNNGHNPLQYEPEIRDYIVQKHNWARANLVPTGQAANMRFMEWNEDLAISAANWVSQCSDTHFTEDDKYGQNLEYGGETMDKAAWDRWMKGWVDDEITEEARKSDGMLELNHASAVLWADSFMVGCASKKCPRGYLTACNYFTVGNIRGEKAYQHGTPCSQCPPQAPYPDASGKLCAKTKGAGANSTLPYNGDGNNGGDKGGKSGGNDGNSDAIFLDFKYGANGGANHYVAGTTTASERFQPVDNNDISDAVGNNAVTGDNYYSGTYGANYARYYVVSTDTNTVSMTGDFDPSSPWAPAVNNGPAPQEQPSKPSPATSRPEQPSKPAMRLEQQSKPVMRPEQQSKPVMRPEQQSKPVMRPEQQSKPATKPAAAQN</sequence>
<comment type="caution">
    <text evidence="4">The sequence shown here is derived from an EMBL/GenBank/DDBJ whole genome shotgun (WGS) entry which is preliminary data.</text>
</comment>
<dbReference type="PANTHER" id="PTHR10334">
    <property type="entry name" value="CYSTEINE-RICH SECRETORY PROTEIN-RELATED"/>
    <property type="match status" value="1"/>
</dbReference>
<dbReference type="AlphaFoldDB" id="A0AAV2Z673"/>
<dbReference type="EMBL" id="DAKRPA010000056">
    <property type="protein sequence ID" value="DBA00942.1"/>
    <property type="molecule type" value="Genomic_DNA"/>
</dbReference>
<evidence type="ECO:0000259" key="3">
    <source>
        <dbReference type="SMART" id="SM00198"/>
    </source>
</evidence>
<feature type="signal peptide" evidence="2">
    <location>
        <begin position="1"/>
        <end position="17"/>
    </location>
</feature>
<keyword evidence="5" id="KW-1185">Reference proteome</keyword>
<feature type="region of interest" description="Disordered" evidence="1">
    <location>
        <begin position="17"/>
        <end position="46"/>
    </location>
</feature>
<evidence type="ECO:0000256" key="1">
    <source>
        <dbReference type="SAM" id="MobiDB-lite"/>
    </source>
</evidence>
<feature type="compositionally biased region" description="Gly residues" evidence="1">
    <location>
        <begin position="232"/>
        <end position="244"/>
    </location>
</feature>
<dbReference type="SMART" id="SM00198">
    <property type="entry name" value="SCP"/>
    <property type="match status" value="1"/>
</dbReference>
<dbReference type="SUPFAM" id="SSF55797">
    <property type="entry name" value="PR-1-like"/>
    <property type="match status" value="1"/>
</dbReference>